<keyword evidence="5" id="KW-1185">Reference proteome</keyword>
<proteinExistence type="inferred from homology"/>
<dbReference type="PANTHER" id="PTHR43544">
    <property type="entry name" value="SHORT-CHAIN DEHYDROGENASE/REDUCTASE"/>
    <property type="match status" value="1"/>
</dbReference>
<keyword evidence="2" id="KW-0560">Oxidoreductase</keyword>
<dbReference type="AlphaFoldDB" id="A0A8J1UQG1"/>
<organism evidence="4 5">
    <name type="scientific">Owenia fusiformis</name>
    <name type="common">Polychaete worm</name>
    <dbReference type="NCBI Taxonomy" id="6347"/>
    <lineage>
        <taxon>Eukaryota</taxon>
        <taxon>Metazoa</taxon>
        <taxon>Spiralia</taxon>
        <taxon>Lophotrochozoa</taxon>
        <taxon>Annelida</taxon>
        <taxon>Polychaeta</taxon>
        <taxon>Sedentaria</taxon>
        <taxon>Canalipalpata</taxon>
        <taxon>Sabellida</taxon>
        <taxon>Oweniida</taxon>
        <taxon>Oweniidae</taxon>
        <taxon>Owenia</taxon>
    </lineage>
</organism>
<dbReference type="GO" id="GO:0016491">
    <property type="term" value="F:oxidoreductase activity"/>
    <property type="evidence" value="ECO:0007669"/>
    <property type="project" value="UniProtKB-KW"/>
</dbReference>
<protein>
    <submittedName>
        <fullName evidence="4">Uncharacterized protein</fullName>
    </submittedName>
</protein>
<evidence type="ECO:0000256" key="2">
    <source>
        <dbReference type="ARBA" id="ARBA00023002"/>
    </source>
</evidence>
<dbReference type="CDD" id="cd05325">
    <property type="entry name" value="carb_red_sniffer_like_SDR_c"/>
    <property type="match status" value="1"/>
</dbReference>
<evidence type="ECO:0000256" key="3">
    <source>
        <dbReference type="RuleBase" id="RU000363"/>
    </source>
</evidence>
<dbReference type="InterPro" id="IPR051468">
    <property type="entry name" value="Fungal_SecMetab_SDRs"/>
</dbReference>
<dbReference type="InterPro" id="IPR002347">
    <property type="entry name" value="SDR_fam"/>
</dbReference>
<dbReference type="SUPFAM" id="SSF51735">
    <property type="entry name" value="NAD(P)-binding Rossmann-fold domains"/>
    <property type="match status" value="1"/>
</dbReference>
<dbReference type="OrthoDB" id="5296at2759"/>
<evidence type="ECO:0000313" key="4">
    <source>
        <dbReference type="EMBL" id="CAH1778636.1"/>
    </source>
</evidence>
<dbReference type="PRINTS" id="PR00081">
    <property type="entry name" value="GDHRDH"/>
</dbReference>
<dbReference type="Proteomes" id="UP000749559">
    <property type="component" value="Unassembled WGS sequence"/>
</dbReference>
<dbReference type="PANTHER" id="PTHR43544:SF7">
    <property type="entry name" value="NADB-LER2"/>
    <property type="match status" value="1"/>
</dbReference>
<dbReference type="EMBL" id="CAIIXF020000003">
    <property type="protein sequence ID" value="CAH1778636.1"/>
    <property type="molecule type" value="Genomic_DNA"/>
</dbReference>
<reference evidence="4" key="1">
    <citation type="submission" date="2022-03" db="EMBL/GenBank/DDBJ databases">
        <authorList>
            <person name="Martin C."/>
        </authorList>
    </citation>
    <scope>NUCLEOTIDE SEQUENCE</scope>
</reference>
<sequence length="248" mass="26765">MSPRSVLITGCNRGIGLEFVKQFLSMKQPPKHLFATCRNPAEAADLQALQAGHSNLHILQLEVTDESRYASLAEEVGAIVEENGLNLLINNAGILIRTNLPDVTAEVMKKTFDVNSIAPILISQAFLPLLKRAADAQKDAPLGWARAAIVNVSSKVGSCDDNKRGGLYAYRASKAALNVCTVSLARDLFKDGILATVVHPGWVLTDIGTKNALIESSESISGMLKVMQGLNEETNASFYDYAGKLIPW</sequence>
<keyword evidence="1" id="KW-0521">NADP</keyword>
<evidence type="ECO:0000313" key="5">
    <source>
        <dbReference type="Proteomes" id="UP000749559"/>
    </source>
</evidence>
<gene>
    <name evidence="4" type="ORF">OFUS_LOCUS5529</name>
</gene>
<dbReference type="GO" id="GO:0005737">
    <property type="term" value="C:cytoplasm"/>
    <property type="evidence" value="ECO:0007669"/>
    <property type="project" value="TreeGrafter"/>
</dbReference>
<comment type="similarity">
    <text evidence="3">Belongs to the short-chain dehydrogenases/reductases (SDR) family.</text>
</comment>
<dbReference type="Pfam" id="PF00106">
    <property type="entry name" value="adh_short"/>
    <property type="match status" value="1"/>
</dbReference>
<dbReference type="PRINTS" id="PR00080">
    <property type="entry name" value="SDRFAMILY"/>
</dbReference>
<comment type="caution">
    <text evidence="4">The sequence shown here is derived from an EMBL/GenBank/DDBJ whole genome shotgun (WGS) entry which is preliminary data.</text>
</comment>
<dbReference type="Gene3D" id="3.40.50.720">
    <property type="entry name" value="NAD(P)-binding Rossmann-like Domain"/>
    <property type="match status" value="1"/>
</dbReference>
<evidence type="ECO:0000256" key="1">
    <source>
        <dbReference type="ARBA" id="ARBA00022857"/>
    </source>
</evidence>
<dbReference type="InterPro" id="IPR036291">
    <property type="entry name" value="NAD(P)-bd_dom_sf"/>
</dbReference>
<accession>A0A8J1UQG1</accession>
<name>A0A8J1UQG1_OWEFU</name>